<gene>
    <name evidence="1" type="ORF">SI8410_05006478</name>
</gene>
<name>A0A7I8KFR7_SPIIN</name>
<reference evidence="1" key="1">
    <citation type="submission" date="2020-02" db="EMBL/GenBank/DDBJ databases">
        <authorList>
            <person name="Scholz U."/>
            <person name="Mascher M."/>
            <person name="Fiebig A."/>
        </authorList>
    </citation>
    <scope>NUCLEOTIDE SEQUENCE</scope>
</reference>
<keyword evidence="2" id="KW-1185">Reference proteome</keyword>
<dbReference type="EMBL" id="LR746268">
    <property type="protein sequence ID" value="CAA7395815.1"/>
    <property type="molecule type" value="Genomic_DNA"/>
</dbReference>
<evidence type="ECO:0000313" key="2">
    <source>
        <dbReference type="Proteomes" id="UP000663760"/>
    </source>
</evidence>
<dbReference type="AlphaFoldDB" id="A0A7I8KFR7"/>
<organism evidence="1 2">
    <name type="scientific">Spirodela intermedia</name>
    <name type="common">Intermediate duckweed</name>
    <dbReference type="NCBI Taxonomy" id="51605"/>
    <lineage>
        <taxon>Eukaryota</taxon>
        <taxon>Viridiplantae</taxon>
        <taxon>Streptophyta</taxon>
        <taxon>Embryophyta</taxon>
        <taxon>Tracheophyta</taxon>
        <taxon>Spermatophyta</taxon>
        <taxon>Magnoliopsida</taxon>
        <taxon>Liliopsida</taxon>
        <taxon>Araceae</taxon>
        <taxon>Lemnoideae</taxon>
        <taxon>Spirodela</taxon>
    </lineage>
</organism>
<accession>A0A7I8KFR7</accession>
<evidence type="ECO:0000313" key="1">
    <source>
        <dbReference type="EMBL" id="CAA7395815.1"/>
    </source>
</evidence>
<proteinExistence type="predicted"/>
<dbReference type="Proteomes" id="UP000663760">
    <property type="component" value="Chromosome 5"/>
</dbReference>
<sequence length="22" mass="2776">MRERQECFAYREKVLSLNLYLN</sequence>
<protein>
    <submittedName>
        <fullName evidence="1">Uncharacterized protein</fullName>
    </submittedName>
</protein>